<dbReference type="Proteomes" id="UP000094669">
    <property type="component" value="Unassembled WGS sequence"/>
</dbReference>
<name>A0ABX4YD03_9LEPT</name>
<reference evidence="2" key="1">
    <citation type="submission" date="2018-01" db="EMBL/GenBank/DDBJ databases">
        <title>Genomic characterization of Leptospira inadai serogroup Lyme isolated from captured rat in Brazil and comparative analysis with human reference strain.</title>
        <authorList>
            <person name="Moreno L.Z."/>
            <person name="Loureiro A.P."/>
            <person name="Miraglia F."/>
            <person name="Kremer F.S."/>
            <person name="Eslabao M.R."/>
            <person name="Dellagostin O.A."/>
            <person name="Lilenbaum W."/>
            <person name="Moreno A.M."/>
        </authorList>
    </citation>
    <scope>NUCLEOTIDE SEQUENCE [LARGE SCALE GENOMIC DNA]</scope>
    <source>
        <strain evidence="2">M34/99</strain>
    </source>
</reference>
<feature type="transmembrane region" description="Helical" evidence="1">
    <location>
        <begin position="21"/>
        <end position="38"/>
    </location>
</feature>
<organism evidence="2 3">
    <name type="scientific">Leptospira inadai serovar Lyme</name>
    <dbReference type="NCBI Taxonomy" id="293084"/>
    <lineage>
        <taxon>Bacteria</taxon>
        <taxon>Pseudomonadati</taxon>
        <taxon>Spirochaetota</taxon>
        <taxon>Spirochaetia</taxon>
        <taxon>Leptospirales</taxon>
        <taxon>Leptospiraceae</taxon>
        <taxon>Leptospira</taxon>
    </lineage>
</organism>
<evidence type="ECO:0008006" key="4">
    <source>
        <dbReference type="Google" id="ProtNLM"/>
    </source>
</evidence>
<dbReference type="RefSeq" id="WP_010411562.1">
    <property type="nucleotide sequence ID" value="NZ_MCRM02000038.1"/>
</dbReference>
<keyword evidence="1" id="KW-1133">Transmembrane helix</keyword>
<evidence type="ECO:0000313" key="3">
    <source>
        <dbReference type="Proteomes" id="UP000094669"/>
    </source>
</evidence>
<keyword evidence="1" id="KW-0812">Transmembrane</keyword>
<sequence>MASYTYDVPAFRKKLMQRTGMVVFVFLLFLGVNFHQVSPESRESFLTMFAVLGGLLIFLLVKNYSRQLKTLEGSKVELSGNSLKQWNPKGQCMEFDLREVNGIEKDTFRGYQRILLITKQGTYVPILNLESMDEFLAELEKKSGKKAVVFDEDSRVLTWKTPLAFLPTFGTILAYLFGPWHLKLDAIYIVATANTLLFLLYWPKDRMNTGQTARRRYIFTLLILLIVLVARYFGLV</sequence>
<feature type="transmembrane region" description="Helical" evidence="1">
    <location>
        <begin position="163"/>
        <end position="180"/>
    </location>
</feature>
<dbReference type="EMBL" id="MCRM02000038">
    <property type="protein sequence ID" value="PNV71913.1"/>
    <property type="molecule type" value="Genomic_DNA"/>
</dbReference>
<feature type="transmembrane region" description="Helical" evidence="1">
    <location>
        <begin position="186"/>
        <end position="203"/>
    </location>
</feature>
<gene>
    <name evidence="2" type="ORF">BES34_020660</name>
</gene>
<evidence type="ECO:0000313" key="2">
    <source>
        <dbReference type="EMBL" id="PNV71913.1"/>
    </source>
</evidence>
<keyword evidence="1" id="KW-0472">Membrane</keyword>
<proteinExistence type="predicted"/>
<comment type="caution">
    <text evidence="2">The sequence shown here is derived from an EMBL/GenBank/DDBJ whole genome shotgun (WGS) entry which is preliminary data.</text>
</comment>
<feature type="transmembrane region" description="Helical" evidence="1">
    <location>
        <begin position="44"/>
        <end position="61"/>
    </location>
</feature>
<feature type="transmembrane region" description="Helical" evidence="1">
    <location>
        <begin position="215"/>
        <end position="234"/>
    </location>
</feature>
<protein>
    <recommendedName>
        <fullName evidence="4">PH domain-containing protein</fullName>
    </recommendedName>
</protein>
<evidence type="ECO:0000256" key="1">
    <source>
        <dbReference type="SAM" id="Phobius"/>
    </source>
</evidence>
<keyword evidence="3" id="KW-1185">Reference proteome</keyword>
<accession>A0ABX4YD03</accession>